<protein>
    <submittedName>
        <fullName evidence="1">Uncharacterized protein</fullName>
    </submittedName>
</protein>
<gene>
    <name evidence="1" type="ORF">NUW54_g1960</name>
</gene>
<evidence type="ECO:0000313" key="1">
    <source>
        <dbReference type="EMBL" id="KAJ3012123.1"/>
    </source>
</evidence>
<reference evidence="1" key="1">
    <citation type="submission" date="2022-08" db="EMBL/GenBank/DDBJ databases">
        <title>Genome Sequence of Pycnoporus sanguineus.</title>
        <authorList>
            <person name="Buettner E."/>
        </authorList>
    </citation>
    <scope>NUCLEOTIDE SEQUENCE</scope>
    <source>
        <strain evidence="1">CG-C14</strain>
    </source>
</reference>
<accession>A0ACC1Q787</accession>
<organism evidence="1 2">
    <name type="scientific">Trametes sanguinea</name>
    <dbReference type="NCBI Taxonomy" id="158606"/>
    <lineage>
        <taxon>Eukaryota</taxon>
        <taxon>Fungi</taxon>
        <taxon>Dikarya</taxon>
        <taxon>Basidiomycota</taxon>
        <taxon>Agaricomycotina</taxon>
        <taxon>Agaricomycetes</taxon>
        <taxon>Polyporales</taxon>
        <taxon>Polyporaceae</taxon>
        <taxon>Trametes</taxon>
    </lineage>
</organism>
<name>A0ACC1Q787_9APHY</name>
<dbReference type="Proteomes" id="UP001144978">
    <property type="component" value="Unassembled WGS sequence"/>
</dbReference>
<comment type="caution">
    <text evidence="1">The sequence shown here is derived from an EMBL/GenBank/DDBJ whole genome shotgun (WGS) entry which is preliminary data.</text>
</comment>
<dbReference type="EMBL" id="JANSHE010000348">
    <property type="protein sequence ID" value="KAJ3012123.1"/>
    <property type="molecule type" value="Genomic_DNA"/>
</dbReference>
<sequence length="184" mass="20349">MRKVVHRRARLGFDPVGTDQYVRLCRRAVREVQGVHGRSGSLAFSLESFVLISSDDEDDGDGYDHQERQFVRFVWVRDGTVDYASLPRRSAMRLPAVEADGEWEVVGTLSVDSGLICLFSKYALEALLSTGPDSSKQAMLEGLVDDFGGTNVFVPGGIVGALTFQSLEMMGPFQLRDVEMQVLL</sequence>
<keyword evidence="2" id="KW-1185">Reference proteome</keyword>
<evidence type="ECO:0000313" key="2">
    <source>
        <dbReference type="Proteomes" id="UP001144978"/>
    </source>
</evidence>
<proteinExistence type="predicted"/>